<feature type="compositionally biased region" description="Acidic residues" evidence="1">
    <location>
        <begin position="47"/>
        <end position="56"/>
    </location>
</feature>
<feature type="compositionally biased region" description="Basic and acidic residues" evidence="1">
    <location>
        <begin position="74"/>
        <end position="83"/>
    </location>
</feature>
<evidence type="ECO:0000313" key="2">
    <source>
        <dbReference type="EMBL" id="ONK77981.1"/>
    </source>
</evidence>
<dbReference type="EMBL" id="CM007382">
    <property type="protein sequence ID" value="ONK77981.1"/>
    <property type="molecule type" value="Genomic_DNA"/>
</dbReference>
<evidence type="ECO:0000313" key="3">
    <source>
        <dbReference type="Proteomes" id="UP000243459"/>
    </source>
</evidence>
<reference evidence="3" key="1">
    <citation type="journal article" date="2017" name="Nat. Commun.">
        <title>The asparagus genome sheds light on the origin and evolution of a young Y chromosome.</title>
        <authorList>
            <person name="Harkess A."/>
            <person name="Zhou J."/>
            <person name="Xu C."/>
            <person name="Bowers J.E."/>
            <person name="Van der Hulst R."/>
            <person name="Ayyampalayam S."/>
            <person name="Mercati F."/>
            <person name="Riccardi P."/>
            <person name="McKain M.R."/>
            <person name="Kakrana A."/>
            <person name="Tang H."/>
            <person name="Ray J."/>
            <person name="Groenendijk J."/>
            <person name="Arikit S."/>
            <person name="Mathioni S.M."/>
            <person name="Nakano M."/>
            <person name="Shan H."/>
            <person name="Telgmann-Rauber A."/>
            <person name="Kanno A."/>
            <person name="Yue Z."/>
            <person name="Chen H."/>
            <person name="Li W."/>
            <person name="Chen Y."/>
            <person name="Xu X."/>
            <person name="Zhang Y."/>
            <person name="Luo S."/>
            <person name="Chen H."/>
            <person name="Gao J."/>
            <person name="Mao Z."/>
            <person name="Pires J.C."/>
            <person name="Luo M."/>
            <person name="Kudrna D."/>
            <person name="Wing R.A."/>
            <person name="Meyers B.C."/>
            <person name="Yi K."/>
            <person name="Kong H."/>
            <person name="Lavrijsen P."/>
            <person name="Sunseri F."/>
            <person name="Falavigna A."/>
            <person name="Ye Y."/>
            <person name="Leebens-Mack J.H."/>
            <person name="Chen G."/>
        </authorList>
    </citation>
    <scope>NUCLEOTIDE SEQUENCE [LARGE SCALE GENOMIC DNA]</scope>
    <source>
        <strain evidence="3">cv. DH0086</strain>
    </source>
</reference>
<keyword evidence="3" id="KW-1185">Reference proteome</keyword>
<protein>
    <submittedName>
        <fullName evidence="2">Uncharacterized protein</fullName>
    </submittedName>
</protein>
<accession>A0A5P1FMR7</accession>
<proteinExistence type="predicted"/>
<gene>
    <name evidence="2" type="ORF">A4U43_C02F12970</name>
</gene>
<evidence type="ECO:0000256" key="1">
    <source>
        <dbReference type="SAM" id="MobiDB-lite"/>
    </source>
</evidence>
<dbReference type="Proteomes" id="UP000243459">
    <property type="component" value="Chromosome 2"/>
</dbReference>
<dbReference type="AlphaFoldDB" id="A0A5P1FMR7"/>
<feature type="region of interest" description="Disordered" evidence="1">
    <location>
        <begin position="39"/>
        <end position="83"/>
    </location>
</feature>
<dbReference type="Gramene" id="ONK77981">
    <property type="protein sequence ID" value="ONK77981"/>
    <property type="gene ID" value="A4U43_C02F12970"/>
</dbReference>
<name>A0A5P1FMR7_ASPOF</name>
<organism evidence="2 3">
    <name type="scientific">Asparagus officinalis</name>
    <name type="common">Garden asparagus</name>
    <dbReference type="NCBI Taxonomy" id="4686"/>
    <lineage>
        <taxon>Eukaryota</taxon>
        <taxon>Viridiplantae</taxon>
        <taxon>Streptophyta</taxon>
        <taxon>Embryophyta</taxon>
        <taxon>Tracheophyta</taxon>
        <taxon>Spermatophyta</taxon>
        <taxon>Magnoliopsida</taxon>
        <taxon>Liliopsida</taxon>
        <taxon>Asparagales</taxon>
        <taxon>Asparagaceae</taxon>
        <taxon>Asparagoideae</taxon>
        <taxon>Asparagus</taxon>
    </lineage>
</organism>
<sequence length="83" mass="9174">MIDSLKALDSQKSTEIDKLKHELFEWNKRIKFLSEECCEGGERDGANDEAIEDSTEEASKDLSKDSYAGSSGKKVGEGDESKV</sequence>